<evidence type="ECO:0000256" key="1">
    <source>
        <dbReference type="SAM" id="Phobius"/>
    </source>
</evidence>
<organism evidence="2 3">
    <name type="scientific">candidate division WOR-3 bacterium</name>
    <dbReference type="NCBI Taxonomy" id="2052148"/>
    <lineage>
        <taxon>Bacteria</taxon>
        <taxon>Bacteria division WOR-3</taxon>
    </lineage>
</organism>
<keyword evidence="1" id="KW-1133">Transmembrane helix</keyword>
<dbReference type="Proteomes" id="UP000630660">
    <property type="component" value="Unassembled WGS sequence"/>
</dbReference>
<proteinExistence type="predicted"/>
<evidence type="ECO:0000313" key="3">
    <source>
        <dbReference type="Proteomes" id="UP000630660"/>
    </source>
</evidence>
<dbReference type="AlphaFoldDB" id="A0A9D5KDV1"/>
<comment type="caution">
    <text evidence="2">The sequence shown here is derived from an EMBL/GenBank/DDBJ whole genome shotgun (WGS) entry which is preliminary data.</text>
</comment>
<sequence>MSRKKRTVKKLFNIIKIRIYRITKEVFSYSKKIYQKYEKEFNLAIVLLFLYPVLHFVLGVGWFGVRYLFYHFFEERLEQHIHLSGDVNWVVIGTDTAGYKEGKWIKTAYVPTTNLEVSGECEVAMFLDSLTIPSAQNFEVIDNVNVYCDPLGLDTGYV</sequence>
<accession>A0A9D5KDV1</accession>
<keyword evidence="1" id="KW-0812">Transmembrane</keyword>
<dbReference type="EMBL" id="WJKJ01000356">
    <property type="protein sequence ID" value="MBD3365691.1"/>
    <property type="molecule type" value="Genomic_DNA"/>
</dbReference>
<name>A0A9D5KDV1_UNCW3</name>
<gene>
    <name evidence="2" type="ORF">GF359_10805</name>
</gene>
<evidence type="ECO:0000313" key="2">
    <source>
        <dbReference type="EMBL" id="MBD3365691.1"/>
    </source>
</evidence>
<feature type="transmembrane region" description="Helical" evidence="1">
    <location>
        <begin position="41"/>
        <end position="65"/>
    </location>
</feature>
<protein>
    <submittedName>
        <fullName evidence="2">Uncharacterized protein</fullName>
    </submittedName>
</protein>
<reference evidence="2" key="1">
    <citation type="submission" date="2019-11" db="EMBL/GenBank/DDBJ databases">
        <title>Microbial mats filling the niche in hypersaline microbial mats.</title>
        <authorList>
            <person name="Wong H.L."/>
            <person name="Macleod F.I."/>
            <person name="White R.A. III"/>
            <person name="Burns B.P."/>
        </authorList>
    </citation>
    <scope>NUCLEOTIDE SEQUENCE</scope>
    <source>
        <strain evidence="2">Bin_327</strain>
    </source>
</reference>
<keyword evidence="1" id="KW-0472">Membrane</keyword>